<dbReference type="Gene3D" id="1.10.287.110">
    <property type="entry name" value="DnaJ domain"/>
    <property type="match status" value="1"/>
</dbReference>
<feature type="domain" description="UBA" evidence="3">
    <location>
        <begin position="375"/>
        <end position="414"/>
    </location>
</feature>
<feature type="compositionally biased region" description="Low complexity" evidence="2">
    <location>
        <begin position="347"/>
        <end position="369"/>
    </location>
</feature>
<proteinExistence type="predicted"/>
<keyword evidence="1" id="KW-0175">Coiled coil</keyword>
<feature type="compositionally biased region" description="Polar residues" evidence="2">
    <location>
        <begin position="504"/>
        <end position="517"/>
    </location>
</feature>
<feature type="compositionally biased region" description="Low complexity" evidence="2">
    <location>
        <begin position="216"/>
        <end position="231"/>
    </location>
</feature>
<dbReference type="PANTHER" id="PTHR23172:SF19">
    <property type="entry name" value="J DOMAIN-CONTAINING PROTEIN"/>
    <property type="match status" value="1"/>
</dbReference>
<dbReference type="InterPro" id="IPR036869">
    <property type="entry name" value="J_dom_sf"/>
</dbReference>
<feature type="compositionally biased region" description="Polar residues" evidence="2">
    <location>
        <begin position="52"/>
        <end position="88"/>
    </location>
</feature>
<dbReference type="CDD" id="cd06257">
    <property type="entry name" value="DnaJ"/>
    <property type="match status" value="1"/>
</dbReference>
<feature type="compositionally biased region" description="Basic and acidic residues" evidence="2">
    <location>
        <begin position="579"/>
        <end position="588"/>
    </location>
</feature>
<dbReference type="InterPro" id="IPR019734">
    <property type="entry name" value="TPR_rpt"/>
</dbReference>
<dbReference type="AlphaFoldDB" id="A0A507FMT8"/>
<feature type="region of interest" description="Disordered" evidence="2">
    <location>
        <begin position="1"/>
        <end position="94"/>
    </location>
</feature>
<dbReference type="SUPFAM" id="SSF48452">
    <property type="entry name" value="TPR-like"/>
    <property type="match status" value="1"/>
</dbReference>
<feature type="region of interest" description="Disordered" evidence="2">
    <location>
        <begin position="206"/>
        <end position="231"/>
    </location>
</feature>
<feature type="region of interest" description="Disordered" evidence="2">
    <location>
        <begin position="502"/>
        <end position="600"/>
    </location>
</feature>
<dbReference type="GO" id="GO:0030276">
    <property type="term" value="F:clathrin binding"/>
    <property type="evidence" value="ECO:0007669"/>
    <property type="project" value="TreeGrafter"/>
</dbReference>
<feature type="compositionally biased region" description="Polar residues" evidence="2">
    <location>
        <begin position="420"/>
        <end position="442"/>
    </location>
</feature>
<dbReference type="STRING" id="246404.A0A507FMT8"/>
<feature type="region of interest" description="Disordered" evidence="2">
    <location>
        <begin position="280"/>
        <end position="376"/>
    </location>
</feature>
<dbReference type="GO" id="GO:0072583">
    <property type="term" value="P:clathrin-dependent endocytosis"/>
    <property type="evidence" value="ECO:0007669"/>
    <property type="project" value="TreeGrafter"/>
</dbReference>
<gene>
    <name evidence="4" type="ORF">CcCBS67573_g00977</name>
</gene>
<dbReference type="FunFam" id="1.10.287.110:FF:000002">
    <property type="entry name" value="putative tyrosine-protein phosphatase auxilin isoform X2"/>
    <property type="match status" value="1"/>
</dbReference>
<feature type="region of interest" description="Disordered" evidence="2">
    <location>
        <begin position="419"/>
        <end position="464"/>
    </location>
</feature>
<keyword evidence="5" id="KW-1185">Reference proteome</keyword>
<dbReference type="SMART" id="SM00028">
    <property type="entry name" value="TPR"/>
    <property type="match status" value="3"/>
</dbReference>
<accession>A0A507FMT8</accession>
<feature type="compositionally biased region" description="Basic and acidic residues" evidence="2">
    <location>
        <begin position="519"/>
        <end position="534"/>
    </location>
</feature>
<evidence type="ECO:0000256" key="2">
    <source>
        <dbReference type="SAM" id="MobiDB-lite"/>
    </source>
</evidence>
<feature type="compositionally biased region" description="Polar residues" evidence="2">
    <location>
        <begin position="286"/>
        <end position="295"/>
    </location>
</feature>
<sequence length="940" mass="101534">MSNKNDAFAGLVSFGGSTSSSSATQNMSLEEQRRRNLNNSRSNTLNSTPSSFSTAPLSTPSYHTANPTLPSQQFNLPSNRAQSLSPSGVGTGSPLLPMHTQPRANYTAASSMSPAFSTASNIVKPTSHSPSKDPFADLLGTSPLASVQLPLNAINSTQSSGFNTPITMNQYNRSTSSSSTPIMAPQTLNGAFAIQSGFHSAFQSPQNGLVNGFMPQQQQQQQLPLSLLQQQQQQQQNKQSVYQQPQTQEVNNNIWNFDALASATQGASASKTSNLTSADPFGLGFNDSSNTQTNPTPLPTEVGSFQQAEDDDPFGILTGKPTFKPIQPKNVLDTPLQSAPQSPPQPLSLHASPISRASAAASSNGSPSITRKQRQHDEHIARILDMGFDIPSATSALEASGGDVHEAINLLIANREALEGQQSRSSAHQNERQQYPMQSSRASSRDYERRTRQAEDNFASNPPTAAALFSNAKSIFDMGRAKLTEVYEKASEKVAAVIAENVDGNKQQAQNNPTSWDQDYDRNSSQRNRYRDDSSSDEDEVALDRKSRSSHRANPSTNGGLEAASPRGKSPRTSALRLNSREPSESGRLKQVSFGMDPNAQSNLFESHKSSPVFVPAAIAVPQPVHTASPAQKAAANSFRERGNESFKKGQFADAEAHYTTALSHMPAEDWDTIALLNNRAAARLKTGDYTGCVQDCNAVQALQPKDVKSLLRRAAAWEGREKWDEATKDYETLMVLEPSKAVSLGLARARKGAAVHSGGDAAFVANENASVSTKSAIDDLAFLSGNVADTGSFNSFNRASSSTVSSKPMAASVKKAVDKAVETLRQQNEDQEREEEEKFQAKEGIEAKIDAWKQGKEANIRALLSSLDSVLWSDLNWNTINLSELITPQQVKIKYMKAVAKVHPDKLKQGTTVEQKLIANEVFGALNKAWDAFKVQSGL</sequence>
<name>A0A507FMT8_9FUNG</name>
<protein>
    <recommendedName>
        <fullName evidence="3">UBA domain-containing protein</fullName>
    </recommendedName>
</protein>
<feature type="coiled-coil region" evidence="1">
    <location>
        <begin position="815"/>
        <end position="842"/>
    </location>
</feature>
<dbReference type="GO" id="GO:0072318">
    <property type="term" value="P:clathrin coat disassembly"/>
    <property type="evidence" value="ECO:0007669"/>
    <property type="project" value="TreeGrafter"/>
</dbReference>
<dbReference type="PANTHER" id="PTHR23172">
    <property type="entry name" value="AUXILIN/CYCLIN G-ASSOCIATED KINASE-RELATED"/>
    <property type="match status" value="1"/>
</dbReference>
<dbReference type="SUPFAM" id="SSF46934">
    <property type="entry name" value="UBA-like"/>
    <property type="match status" value="1"/>
</dbReference>
<dbReference type="Gene3D" id="1.10.8.10">
    <property type="entry name" value="DNA helicase RuvA subunit, C-terminal domain"/>
    <property type="match status" value="1"/>
</dbReference>
<dbReference type="GO" id="GO:0031982">
    <property type="term" value="C:vesicle"/>
    <property type="evidence" value="ECO:0007669"/>
    <property type="project" value="TreeGrafter"/>
</dbReference>
<dbReference type="InterPro" id="IPR011990">
    <property type="entry name" value="TPR-like_helical_dom_sf"/>
</dbReference>
<dbReference type="GO" id="GO:0005737">
    <property type="term" value="C:cytoplasm"/>
    <property type="evidence" value="ECO:0007669"/>
    <property type="project" value="TreeGrafter"/>
</dbReference>
<dbReference type="EMBL" id="QEAP01000015">
    <property type="protein sequence ID" value="TPX77719.1"/>
    <property type="molecule type" value="Genomic_DNA"/>
</dbReference>
<dbReference type="InterPro" id="IPR009060">
    <property type="entry name" value="UBA-like_sf"/>
</dbReference>
<dbReference type="SUPFAM" id="SSF46565">
    <property type="entry name" value="Chaperone J-domain"/>
    <property type="match status" value="1"/>
</dbReference>
<evidence type="ECO:0000313" key="5">
    <source>
        <dbReference type="Proteomes" id="UP000320333"/>
    </source>
</evidence>
<feature type="compositionally biased region" description="Basic and acidic residues" evidence="2">
    <location>
        <begin position="443"/>
        <end position="455"/>
    </location>
</feature>
<organism evidence="4 5">
    <name type="scientific">Chytriomyces confervae</name>
    <dbReference type="NCBI Taxonomy" id="246404"/>
    <lineage>
        <taxon>Eukaryota</taxon>
        <taxon>Fungi</taxon>
        <taxon>Fungi incertae sedis</taxon>
        <taxon>Chytridiomycota</taxon>
        <taxon>Chytridiomycota incertae sedis</taxon>
        <taxon>Chytridiomycetes</taxon>
        <taxon>Chytridiales</taxon>
        <taxon>Chytriomycetaceae</taxon>
        <taxon>Chytriomyces</taxon>
    </lineage>
</organism>
<reference evidence="4 5" key="1">
    <citation type="journal article" date="2019" name="Sci. Rep.">
        <title>Comparative genomics of chytrid fungi reveal insights into the obligate biotrophic and pathogenic lifestyle of Synchytrium endobioticum.</title>
        <authorList>
            <person name="van de Vossenberg B.T.L.H."/>
            <person name="Warris S."/>
            <person name="Nguyen H.D.T."/>
            <person name="van Gent-Pelzer M.P.E."/>
            <person name="Joly D.L."/>
            <person name="van de Geest H.C."/>
            <person name="Bonants P.J.M."/>
            <person name="Smith D.S."/>
            <person name="Levesque C.A."/>
            <person name="van der Lee T.A.J."/>
        </authorList>
    </citation>
    <scope>NUCLEOTIDE SEQUENCE [LARGE SCALE GENOMIC DNA]</scope>
    <source>
        <strain evidence="4 5">CBS 675.73</strain>
    </source>
</reference>
<evidence type="ECO:0000256" key="1">
    <source>
        <dbReference type="SAM" id="Coils"/>
    </source>
</evidence>
<comment type="caution">
    <text evidence="4">The sequence shown here is derived from an EMBL/GenBank/DDBJ whole genome shotgun (WGS) entry which is preliminary data.</text>
</comment>
<dbReference type="InterPro" id="IPR015940">
    <property type="entry name" value="UBA"/>
</dbReference>
<dbReference type="InterPro" id="IPR001623">
    <property type="entry name" value="DnaJ_domain"/>
</dbReference>
<feature type="compositionally biased region" description="Low complexity" evidence="2">
    <location>
        <begin position="37"/>
        <end position="51"/>
    </location>
</feature>
<evidence type="ECO:0000259" key="3">
    <source>
        <dbReference type="PROSITE" id="PS50030"/>
    </source>
</evidence>
<dbReference type="Gene3D" id="1.25.40.10">
    <property type="entry name" value="Tetratricopeptide repeat domain"/>
    <property type="match status" value="1"/>
</dbReference>
<evidence type="ECO:0000313" key="4">
    <source>
        <dbReference type="EMBL" id="TPX77719.1"/>
    </source>
</evidence>
<dbReference type="OrthoDB" id="1717591at2759"/>
<dbReference type="PROSITE" id="PS50030">
    <property type="entry name" value="UBA"/>
    <property type="match status" value="1"/>
</dbReference>
<dbReference type="SMART" id="SM00165">
    <property type="entry name" value="UBA"/>
    <property type="match status" value="1"/>
</dbReference>
<dbReference type="Proteomes" id="UP000320333">
    <property type="component" value="Unassembled WGS sequence"/>
</dbReference>